<dbReference type="AlphaFoldDB" id="A0A7Y6I3U7"/>
<accession>A0A7Y6I3U7</accession>
<dbReference type="EMBL" id="JABWGN010000003">
    <property type="protein sequence ID" value="NUW31198.1"/>
    <property type="molecule type" value="Genomic_DNA"/>
</dbReference>
<keyword evidence="2" id="KW-1185">Reference proteome</keyword>
<evidence type="ECO:0000313" key="2">
    <source>
        <dbReference type="Proteomes" id="UP000586042"/>
    </source>
</evidence>
<sequence>MLAPEGPMVIDWADAAEGVPALLDEAVALVRSMLGVQGRRREPRDQPPNLS</sequence>
<organism evidence="1 2">
    <name type="scientific">Nonomuraea montanisoli</name>
    <dbReference type="NCBI Taxonomy" id="2741721"/>
    <lineage>
        <taxon>Bacteria</taxon>
        <taxon>Bacillati</taxon>
        <taxon>Actinomycetota</taxon>
        <taxon>Actinomycetes</taxon>
        <taxon>Streptosporangiales</taxon>
        <taxon>Streptosporangiaceae</taxon>
        <taxon>Nonomuraea</taxon>
    </lineage>
</organism>
<protein>
    <submittedName>
        <fullName evidence="1">Uncharacterized protein</fullName>
    </submittedName>
</protein>
<comment type="caution">
    <text evidence="1">The sequence shown here is derived from an EMBL/GenBank/DDBJ whole genome shotgun (WGS) entry which is preliminary data.</text>
</comment>
<reference evidence="1 2" key="1">
    <citation type="submission" date="2020-06" db="EMBL/GenBank/DDBJ databases">
        <title>Nonomuraea sp. SMC257, a novel actinomycete isolated from soil.</title>
        <authorList>
            <person name="Chanama M."/>
        </authorList>
    </citation>
    <scope>NUCLEOTIDE SEQUENCE [LARGE SCALE GENOMIC DNA]</scope>
    <source>
        <strain evidence="1 2">SMC257</strain>
    </source>
</reference>
<gene>
    <name evidence="1" type="ORF">HTZ77_07155</name>
</gene>
<dbReference type="Proteomes" id="UP000586042">
    <property type="component" value="Unassembled WGS sequence"/>
</dbReference>
<proteinExistence type="predicted"/>
<evidence type="ECO:0000313" key="1">
    <source>
        <dbReference type="EMBL" id="NUW31198.1"/>
    </source>
</evidence>
<name>A0A7Y6I3U7_9ACTN</name>
<dbReference type="RefSeq" id="WP_175588680.1">
    <property type="nucleotide sequence ID" value="NZ_JABWGN010000003.1"/>
</dbReference>